<dbReference type="PRINTS" id="PR00455">
    <property type="entry name" value="HTHTETR"/>
</dbReference>
<dbReference type="InterPro" id="IPR001647">
    <property type="entry name" value="HTH_TetR"/>
</dbReference>
<dbReference type="EMBL" id="PXXW01000006">
    <property type="protein sequence ID" value="RAO04627.1"/>
    <property type="molecule type" value="Genomic_DNA"/>
</dbReference>
<dbReference type="PANTHER" id="PTHR30055">
    <property type="entry name" value="HTH-TYPE TRANSCRIPTIONAL REGULATOR RUTR"/>
    <property type="match status" value="1"/>
</dbReference>
<dbReference type="Pfam" id="PF00440">
    <property type="entry name" value="TetR_N"/>
    <property type="match status" value="1"/>
</dbReference>
<evidence type="ECO:0000313" key="5">
    <source>
        <dbReference type="EMBL" id="SCE88425.1"/>
    </source>
</evidence>
<dbReference type="Proteomes" id="UP000249334">
    <property type="component" value="Unassembled WGS sequence"/>
</dbReference>
<feature type="DNA-binding region" description="H-T-H motif" evidence="2">
    <location>
        <begin position="32"/>
        <end position="51"/>
    </location>
</feature>
<feature type="domain" description="HTH tetR-type" evidence="3">
    <location>
        <begin position="9"/>
        <end position="69"/>
    </location>
</feature>
<sequence>MVTTQDTRDDVRAGIVAAATQLLREKGANAVTTRAVAQAAGVQAPTIYRLFGDKDGLIDAVAEHVMATYVSGKSVAADGDPVADLRAGWRAHVEFGLTNPELYALMATRGSGTPSPATIAGLDVLRRRVRRLAAAGLLRVDEERALMMIHSAGNGTILTLLGMPTGQRDLGLGEAMLDAVLTSILATTPVTPDTTANAVAVTFATVLPDLPGLTDAERALMAEWLHRSLTHQTP</sequence>
<dbReference type="SUPFAM" id="SSF48498">
    <property type="entry name" value="Tetracyclin repressor-like, C-terminal domain"/>
    <property type="match status" value="1"/>
</dbReference>
<reference evidence="4 7" key="2">
    <citation type="submission" date="2018-03" db="EMBL/GenBank/DDBJ databases">
        <title>Genomic framework for the identification of Micromonospora saelicesensis and Micromonospora noduli.</title>
        <authorList>
            <person name="Riesco R."/>
            <person name="Trujillo M.E."/>
        </authorList>
    </citation>
    <scope>NUCLEOTIDE SEQUENCE [LARGE SCALE GENOMIC DNA]</scope>
    <source>
        <strain evidence="4 7">GAR05</strain>
    </source>
</reference>
<protein>
    <submittedName>
        <fullName evidence="4">Tetracycline repressor protein class A</fullName>
    </submittedName>
    <submittedName>
        <fullName evidence="5">Transcriptional regulator, TetR family</fullName>
    </submittedName>
</protein>
<evidence type="ECO:0000256" key="2">
    <source>
        <dbReference type="PROSITE-ProRule" id="PRU00335"/>
    </source>
</evidence>
<name>A0A1C4VX65_9ACTN</name>
<evidence type="ECO:0000313" key="7">
    <source>
        <dbReference type="Proteomes" id="UP000249334"/>
    </source>
</evidence>
<evidence type="ECO:0000259" key="3">
    <source>
        <dbReference type="PROSITE" id="PS50977"/>
    </source>
</evidence>
<dbReference type="PANTHER" id="PTHR30055:SF209">
    <property type="entry name" value="POSSIBLE TRANSCRIPTIONAL REGULATORY PROTEIN (PROBABLY TETR-FAMILY)"/>
    <property type="match status" value="1"/>
</dbReference>
<dbReference type="EMBL" id="FMCR01000002">
    <property type="protein sequence ID" value="SCE88425.1"/>
    <property type="molecule type" value="Genomic_DNA"/>
</dbReference>
<dbReference type="PROSITE" id="PS50977">
    <property type="entry name" value="HTH_TETR_2"/>
    <property type="match status" value="1"/>
</dbReference>
<dbReference type="Proteomes" id="UP000198864">
    <property type="component" value="Unassembled WGS sequence"/>
</dbReference>
<keyword evidence="1 2" id="KW-0238">DNA-binding</keyword>
<dbReference type="RefSeq" id="WP_091398207.1">
    <property type="nucleotide sequence ID" value="NZ_FMCR01000002.1"/>
</dbReference>
<dbReference type="InterPro" id="IPR009057">
    <property type="entry name" value="Homeodomain-like_sf"/>
</dbReference>
<dbReference type="InterPro" id="IPR036271">
    <property type="entry name" value="Tet_transcr_reg_TetR-rel_C_sf"/>
</dbReference>
<dbReference type="STRING" id="285676.GA0070561_2156"/>
<organism evidence="5 6">
    <name type="scientific">Micromonospora saelicesensis</name>
    <dbReference type="NCBI Taxonomy" id="285676"/>
    <lineage>
        <taxon>Bacteria</taxon>
        <taxon>Bacillati</taxon>
        <taxon>Actinomycetota</taxon>
        <taxon>Actinomycetes</taxon>
        <taxon>Micromonosporales</taxon>
        <taxon>Micromonosporaceae</taxon>
        <taxon>Micromonospora</taxon>
    </lineage>
</organism>
<keyword evidence="7" id="KW-1185">Reference proteome</keyword>
<evidence type="ECO:0000313" key="4">
    <source>
        <dbReference type="EMBL" id="RAO04627.1"/>
    </source>
</evidence>
<dbReference type="SUPFAM" id="SSF46689">
    <property type="entry name" value="Homeodomain-like"/>
    <property type="match status" value="1"/>
</dbReference>
<reference evidence="5 6" key="1">
    <citation type="submission" date="2016-06" db="EMBL/GenBank/DDBJ databases">
        <authorList>
            <person name="Kjaerup R.B."/>
            <person name="Dalgaard T.S."/>
            <person name="Juul-Madsen H.R."/>
        </authorList>
    </citation>
    <scope>NUCLEOTIDE SEQUENCE [LARGE SCALE GENOMIC DNA]</scope>
    <source>
        <strain evidence="5 6">DSM 44871</strain>
    </source>
</reference>
<dbReference type="AlphaFoldDB" id="A0A1C4VX65"/>
<gene>
    <name evidence="5" type="ORF">GA0070561_2156</name>
    <name evidence="4" type="ORF">GAR05_00490</name>
</gene>
<dbReference type="Gene3D" id="1.10.357.10">
    <property type="entry name" value="Tetracycline Repressor, domain 2"/>
    <property type="match status" value="1"/>
</dbReference>
<evidence type="ECO:0000256" key="1">
    <source>
        <dbReference type="ARBA" id="ARBA00023125"/>
    </source>
</evidence>
<dbReference type="InterPro" id="IPR050109">
    <property type="entry name" value="HTH-type_TetR-like_transc_reg"/>
</dbReference>
<evidence type="ECO:0000313" key="6">
    <source>
        <dbReference type="Proteomes" id="UP000198864"/>
    </source>
</evidence>
<proteinExistence type="predicted"/>
<dbReference type="GO" id="GO:0003700">
    <property type="term" value="F:DNA-binding transcription factor activity"/>
    <property type="evidence" value="ECO:0007669"/>
    <property type="project" value="TreeGrafter"/>
</dbReference>
<dbReference type="GO" id="GO:0000976">
    <property type="term" value="F:transcription cis-regulatory region binding"/>
    <property type="evidence" value="ECO:0007669"/>
    <property type="project" value="TreeGrafter"/>
</dbReference>
<accession>A0A1C4VX65</accession>